<evidence type="ECO:0000313" key="2">
    <source>
        <dbReference type="EMBL" id="ETA05062.1"/>
    </source>
</evidence>
<organism evidence="2 3">
    <name type="scientific">Gordonia alkanivorans CGMCC 6845</name>
    <dbReference type="NCBI Taxonomy" id="1423140"/>
    <lineage>
        <taxon>Bacteria</taxon>
        <taxon>Bacillati</taxon>
        <taxon>Actinomycetota</taxon>
        <taxon>Actinomycetes</taxon>
        <taxon>Mycobacteriales</taxon>
        <taxon>Gordoniaceae</taxon>
        <taxon>Gordonia</taxon>
    </lineage>
</organism>
<protein>
    <submittedName>
        <fullName evidence="2">Uncharacterized protein</fullName>
    </submittedName>
</protein>
<feature type="compositionally biased region" description="Basic and acidic residues" evidence="1">
    <location>
        <begin position="10"/>
        <end position="24"/>
    </location>
</feature>
<dbReference type="PATRIC" id="fig|1423140.3.peg.4078"/>
<feature type="compositionally biased region" description="Basic and acidic residues" evidence="1">
    <location>
        <begin position="48"/>
        <end position="63"/>
    </location>
</feature>
<keyword evidence="3" id="KW-1185">Reference proteome</keyword>
<accession>W9D9N1</accession>
<feature type="region of interest" description="Disordered" evidence="1">
    <location>
        <begin position="1"/>
        <end position="63"/>
    </location>
</feature>
<evidence type="ECO:0000313" key="3">
    <source>
        <dbReference type="Proteomes" id="UP000035035"/>
    </source>
</evidence>
<reference evidence="2 3" key="1">
    <citation type="journal article" date="2014" name="Genome Announc.">
        <title>Draft Genome Sequence of Gordonia alkanivorans Strain CGMCC6845, a Halotolerant Hydrocarbon-Degrading Bacterium.</title>
        <authorList>
            <person name="Wang X."/>
            <person name="Jin D."/>
            <person name="Zhou L."/>
            <person name="Wu L."/>
            <person name="An W."/>
            <person name="Zhao L."/>
        </authorList>
    </citation>
    <scope>NUCLEOTIDE SEQUENCE [LARGE SCALE GENOMIC DNA]</scope>
    <source>
        <strain evidence="2 3">CGMCC 6845</strain>
    </source>
</reference>
<dbReference type="HOGENOM" id="CLU_2879541_0_0_11"/>
<dbReference type="EMBL" id="AYXO01000067">
    <property type="protein sequence ID" value="ETA05062.1"/>
    <property type="molecule type" value="Genomic_DNA"/>
</dbReference>
<comment type="caution">
    <text evidence="2">The sequence shown here is derived from an EMBL/GenBank/DDBJ whole genome shotgun (WGS) entry which is preliminary data.</text>
</comment>
<name>W9D9N1_9ACTN</name>
<sequence length="63" mass="7103">MEGEFGAVGDPRRQACDRREDRLMPRIRIGEPALDGDQLGRQIPLDGEVGRRDEGEELLDARL</sequence>
<gene>
    <name evidence="2" type="ORF">V525_20540</name>
</gene>
<proteinExistence type="predicted"/>
<dbReference type="Proteomes" id="UP000035035">
    <property type="component" value="Unassembled WGS sequence"/>
</dbReference>
<evidence type="ECO:0000256" key="1">
    <source>
        <dbReference type="SAM" id="MobiDB-lite"/>
    </source>
</evidence>
<dbReference type="AlphaFoldDB" id="W9D9N1"/>